<evidence type="ECO:0000313" key="1">
    <source>
        <dbReference type="EMBL" id="CUS04224.2"/>
    </source>
</evidence>
<sequence length="216" mass="24668">MTAKIIPVPKSVKNNLTGRRFGRWTILGYTGAVSGKSTWLCRCDCGREGIVQGSALTNGHSLSCGCRRSENMTFLKHGRSRTPEHDAWKAMNRRCHTPTNAQYPNYGGRGIKVCRRWRNSFEAFYSDMGPRPSSEHSLDRIDNDGDYEPGNCRWATRVEQGNNRRTNRPITYKGQTRTVSEWAAITRLSEEVILYRLKSGWTVDRALTEPLRPSRR</sequence>
<gene>
    <name evidence="1" type="ORF">CFX0092_A2346</name>
</gene>
<protein>
    <recommendedName>
        <fullName evidence="3">HNH endonuclease</fullName>
    </recommendedName>
</protein>
<proteinExistence type="predicted"/>
<evidence type="ECO:0000313" key="2">
    <source>
        <dbReference type="Proteomes" id="UP000215027"/>
    </source>
</evidence>
<dbReference type="EMBL" id="LN890655">
    <property type="protein sequence ID" value="CUS04224.2"/>
    <property type="molecule type" value="Genomic_DNA"/>
</dbReference>
<reference evidence="1" key="1">
    <citation type="submission" date="2016-01" db="EMBL/GenBank/DDBJ databases">
        <authorList>
            <person name="Mcilroy J.S."/>
            <person name="Karst M S."/>
            <person name="Albertsen M."/>
        </authorList>
    </citation>
    <scope>NUCLEOTIDE SEQUENCE</scope>
    <source>
        <strain evidence="1">Cfx-K</strain>
    </source>
</reference>
<dbReference type="AlphaFoldDB" id="A0A160T390"/>
<organism evidence="1 2">
    <name type="scientific">Candidatus Promineifilum breve</name>
    <dbReference type="NCBI Taxonomy" id="1806508"/>
    <lineage>
        <taxon>Bacteria</taxon>
        <taxon>Bacillati</taxon>
        <taxon>Chloroflexota</taxon>
        <taxon>Ardenticatenia</taxon>
        <taxon>Candidatus Promineifilales</taxon>
        <taxon>Candidatus Promineifilaceae</taxon>
        <taxon>Candidatus Promineifilum</taxon>
    </lineage>
</organism>
<keyword evidence="2" id="KW-1185">Reference proteome</keyword>
<dbReference type="KEGG" id="pbf:CFX0092_A2346"/>
<dbReference type="RefSeq" id="WP_157913088.1">
    <property type="nucleotide sequence ID" value="NZ_LN890655.1"/>
</dbReference>
<dbReference type="Proteomes" id="UP000215027">
    <property type="component" value="Chromosome I"/>
</dbReference>
<evidence type="ECO:0008006" key="3">
    <source>
        <dbReference type="Google" id="ProtNLM"/>
    </source>
</evidence>
<accession>A0A160T390</accession>
<dbReference type="OrthoDB" id="552713at2"/>
<name>A0A160T390_9CHLR</name>